<dbReference type="RefSeq" id="WP_002821240.1">
    <property type="nucleotide sequence ID" value="NZ_CP014324.1"/>
</dbReference>
<evidence type="ECO:0000256" key="2">
    <source>
        <dbReference type="SAM" id="Phobius"/>
    </source>
</evidence>
<keyword evidence="2" id="KW-0472">Membrane</keyword>
<organism evidence="3 6">
    <name type="scientific">Oenococcus oeni</name>
    <name type="common">Leuconostoc oenos</name>
    <dbReference type="NCBI Taxonomy" id="1247"/>
    <lineage>
        <taxon>Bacteria</taxon>
        <taxon>Bacillati</taxon>
        <taxon>Bacillota</taxon>
        <taxon>Bacilli</taxon>
        <taxon>Lactobacillales</taxon>
        <taxon>Lactobacillaceae</taxon>
        <taxon>Oenococcus</taxon>
    </lineage>
</organism>
<feature type="region of interest" description="Disordered" evidence="1">
    <location>
        <begin position="99"/>
        <end position="126"/>
    </location>
</feature>
<proteinExistence type="predicted"/>
<evidence type="ECO:0000256" key="1">
    <source>
        <dbReference type="SAM" id="MobiDB-lite"/>
    </source>
</evidence>
<feature type="transmembrane region" description="Helical" evidence="2">
    <location>
        <begin position="15"/>
        <end position="40"/>
    </location>
</feature>
<evidence type="ECO:0000313" key="5">
    <source>
        <dbReference type="Proteomes" id="UP000294726"/>
    </source>
</evidence>
<evidence type="ECO:0000313" key="6">
    <source>
        <dbReference type="Proteomes" id="UP001281024"/>
    </source>
</evidence>
<dbReference type="EMBL" id="WERV01000003">
    <property type="protein sequence ID" value="MDV7714941.1"/>
    <property type="molecule type" value="Genomic_DNA"/>
</dbReference>
<keyword evidence="2" id="KW-1133">Transmembrane helix</keyword>
<gene>
    <name evidence="3" type="ORF">GA838_04045</name>
    <name evidence="4" type="ORF">OENI_0111</name>
</gene>
<protein>
    <recommendedName>
        <fullName evidence="7">SHOCT domain-containing protein</fullName>
    </recommendedName>
</protein>
<dbReference type="EMBL" id="LR031358">
    <property type="protein sequence ID" value="VDB97051.1"/>
    <property type="molecule type" value="Genomic_DNA"/>
</dbReference>
<feature type="compositionally biased region" description="Low complexity" evidence="1">
    <location>
        <begin position="113"/>
        <end position="126"/>
    </location>
</feature>
<reference evidence="3" key="2">
    <citation type="submission" date="2019-10" db="EMBL/GenBank/DDBJ databases">
        <title>Malate fermentation in French cider.</title>
        <authorList>
            <person name="Cousin F.J."/>
            <person name="Medina Fernandez S."/>
            <person name="Misery B."/>
            <person name="Laplace J.-M."/>
            <person name="Cretenet M."/>
        </authorList>
    </citation>
    <scope>NUCLEOTIDE SEQUENCE</scope>
    <source>
        <strain evidence="3">UCMA15129</strain>
    </source>
</reference>
<feature type="compositionally biased region" description="Basic and acidic residues" evidence="1">
    <location>
        <begin position="99"/>
        <end position="111"/>
    </location>
</feature>
<evidence type="ECO:0000313" key="3">
    <source>
        <dbReference type="EMBL" id="MDV7714941.1"/>
    </source>
</evidence>
<dbReference type="Proteomes" id="UP000294726">
    <property type="component" value="Chromosome"/>
</dbReference>
<dbReference type="Proteomes" id="UP001281024">
    <property type="component" value="Unassembled WGS sequence"/>
</dbReference>
<dbReference type="AlphaFoldDB" id="A0A483BBD6"/>
<sequence length="126" mass="14781">MMSEYSWNMMNPFNWIWSLVAFVIQIAVIIFIILILVRIWKRYQKNGKINFKNLGSSLNTSHAQEILDDKFARAEISEVEYLKRKRALNLKASEISDSDIKNAEKDEEKNVRSTRSNRNSNKNKPS</sequence>
<evidence type="ECO:0008006" key="7">
    <source>
        <dbReference type="Google" id="ProtNLM"/>
    </source>
</evidence>
<evidence type="ECO:0000313" key="4">
    <source>
        <dbReference type="EMBL" id="VDB97051.1"/>
    </source>
</evidence>
<keyword evidence="2" id="KW-0812">Transmembrane</keyword>
<name>A0A483BBD6_OENOE</name>
<reference evidence="4 5" key="1">
    <citation type="submission" date="2018-08" db="EMBL/GenBank/DDBJ databases">
        <authorList>
            <person name="Lorentzen P. G. S. M."/>
        </authorList>
    </citation>
    <scope>NUCLEOTIDE SEQUENCE [LARGE SCALE GENOMIC DNA]</scope>
    <source>
        <strain evidence="4 5">CRBO_1381</strain>
    </source>
</reference>
<accession>A0A483BBD6</accession>